<dbReference type="RefSeq" id="XP_004336349.1">
    <property type="nucleotide sequence ID" value="XM_004336301.1"/>
</dbReference>
<dbReference type="KEGG" id="acan:ACA1_107570"/>
<gene>
    <name evidence="1" type="ORF">ACA1_107570</name>
</gene>
<name>L8GQC7_ACACF</name>
<evidence type="ECO:0000313" key="1">
    <source>
        <dbReference type="EMBL" id="ELR14336.1"/>
    </source>
</evidence>
<protein>
    <submittedName>
        <fullName evidence="1">Uncharacterized protein</fullName>
    </submittedName>
</protein>
<dbReference type="AlphaFoldDB" id="L8GQC7"/>
<proteinExistence type="predicted"/>
<dbReference type="VEuPathDB" id="AmoebaDB:ACA1_107570"/>
<dbReference type="GeneID" id="14914907"/>
<reference evidence="1 2" key="1">
    <citation type="journal article" date="2013" name="Genome Biol.">
        <title>Genome of Acanthamoeba castellanii highlights extensive lateral gene transfer and early evolution of tyrosine kinase signaling.</title>
        <authorList>
            <person name="Clarke M."/>
            <person name="Lohan A.J."/>
            <person name="Liu B."/>
            <person name="Lagkouvardos I."/>
            <person name="Roy S."/>
            <person name="Zafar N."/>
            <person name="Bertelli C."/>
            <person name="Schilde C."/>
            <person name="Kianianmomeni A."/>
            <person name="Burglin T.R."/>
            <person name="Frech C."/>
            <person name="Turcotte B."/>
            <person name="Kopec K.O."/>
            <person name="Synnott J.M."/>
            <person name="Choo C."/>
            <person name="Paponov I."/>
            <person name="Finkler A."/>
            <person name="Soon Heng Tan C."/>
            <person name="Hutchins A.P."/>
            <person name="Weinmeier T."/>
            <person name="Rattei T."/>
            <person name="Chu J.S."/>
            <person name="Gimenez G."/>
            <person name="Irimia M."/>
            <person name="Rigden D.J."/>
            <person name="Fitzpatrick D.A."/>
            <person name="Lorenzo-Morales J."/>
            <person name="Bateman A."/>
            <person name="Chiu C.H."/>
            <person name="Tang P."/>
            <person name="Hegemann P."/>
            <person name="Fromm H."/>
            <person name="Raoult D."/>
            <person name="Greub G."/>
            <person name="Miranda-Saavedra D."/>
            <person name="Chen N."/>
            <person name="Nash P."/>
            <person name="Ginger M.L."/>
            <person name="Horn M."/>
            <person name="Schaap P."/>
            <person name="Caler L."/>
            <person name="Loftus B."/>
        </authorList>
    </citation>
    <scope>NUCLEOTIDE SEQUENCE [LARGE SCALE GENOMIC DNA]</scope>
    <source>
        <strain evidence="1 2">Neff</strain>
    </source>
</reference>
<keyword evidence="2" id="KW-1185">Reference proteome</keyword>
<dbReference type="Proteomes" id="UP000011083">
    <property type="component" value="Unassembled WGS sequence"/>
</dbReference>
<sequence>MAFLNLEWSGNAGACWGLNCSLGWWCCGPCHLAKFHSKTVDQDFVSPLVRRNLRVGLGVGKDETMDLVGDFLLVWCCGPCAMGQMLRAADKADWNSFPEWGPSLGRVSVEPFKMMK</sequence>
<organism evidence="1 2">
    <name type="scientific">Acanthamoeba castellanii (strain ATCC 30010 / Neff)</name>
    <dbReference type="NCBI Taxonomy" id="1257118"/>
    <lineage>
        <taxon>Eukaryota</taxon>
        <taxon>Amoebozoa</taxon>
        <taxon>Discosea</taxon>
        <taxon>Longamoebia</taxon>
        <taxon>Centramoebida</taxon>
        <taxon>Acanthamoebidae</taxon>
        <taxon>Acanthamoeba</taxon>
    </lineage>
</organism>
<dbReference type="EMBL" id="KB008060">
    <property type="protein sequence ID" value="ELR14336.1"/>
    <property type="molecule type" value="Genomic_DNA"/>
</dbReference>
<evidence type="ECO:0000313" key="2">
    <source>
        <dbReference type="Proteomes" id="UP000011083"/>
    </source>
</evidence>
<accession>L8GQC7</accession>